<dbReference type="Gene3D" id="3.40.605.10">
    <property type="entry name" value="Aldehyde Dehydrogenase, Chain A, domain 1"/>
    <property type="match status" value="1"/>
</dbReference>
<protein>
    <submittedName>
        <fullName evidence="6">NAD-dependent succinate-semialdehyde dehydrogenase</fullName>
    </submittedName>
</protein>
<dbReference type="Proteomes" id="UP000249254">
    <property type="component" value="Unassembled WGS sequence"/>
</dbReference>
<dbReference type="AlphaFoldDB" id="A0A328AKG7"/>
<name>A0A328AKG7_9CAUL</name>
<feature type="compositionally biased region" description="Basic and acidic residues" evidence="4">
    <location>
        <begin position="1"/>
        <end position="17"/>
    </location>
</feature>
<dbReference type="PANTHER" id="PTHR43217:SF1">
    <property type="entry name" value="SUCCINATE SEMIALDEHYDE DEHYDROGENASE [NAD(P)+] SAD"/>
    <property type="match status" value="1"/>
</dbReference>
<dbReference type="OrthoDB" id="9761688at2"/>
<sequence length="477" mass="50736">MDDRTAPERDQSADREAGAAPRLIAVDPATDRPGQSYRGHTSEEAKGFAREAHAAWLGWRRTSFAERAERMRAAAAVLRRRQAEFAALMTAEMGKTRTEGLAEIEKCAVNCDWFAEHAEGFLARRPVDMGPGSKAFVTFNPLGVVLAVMPWNFPFWQVFRFAAPTLMAGNAAVLKHASNVPGCALAIEAVFREAGFPEGLFRTALIPGKAVRELIEDDHLAAVTLTGSVEAGRQVAAAAGGVLKKCVLELGGSDAYLVLSDADAQKAAEVAAAARMVNAGQSCIAGKRFIVTSPVREAFEAALVEKMQAYRMGDPNDAATRLGPLQSVKARDDIHDQVRRSVAAGARLLTGGEIPDRPGAWYPPTVLSEVKPGMPAYDEEVFGPVAAVIEAAGEAEAIAIANASRFGLGSGVLTSDLARGERIAAEELEAGMSFVNANVRSDPRLPFGGVKESGYGRECSEFGIHEFVNIKSVLVAG</sequence>
<dbReference type="RefSeq" id="WP_111527120.1">
    <property type="nucleotide sequence ID" value="NZ_JBHRSG010000001.1"/>
</dbReference>
<evidence type="ECO:0000256" key="4">
    <source>
        <dbReference type="SAM" id="MobiDB-lite"/>
    </source>
</evidence>
<dbReference type="SUPFAM" id="SSF53720">
    <property type="entry name" value="ALDH-like"/>
    <property type="match status" value="1"/>
</dbReference>
<dbReference type="PANTHER" id="PTHR43217">
    <property type="entry name" value="SUCCINATE SEMIALDEHYDE DEHYDROGENASE [NAD(P)+] SAD"/>
    <property type="match status" value="1"/>
</dbReference>
<dbReference type="InterPro" id="IPR016161">
    <property type="entry name" value="Ald_DH/histidinol_DH"/>
</dbReference>
<feature type="domain" description="Aldehyde dehydrogenase" evidence="5">
    <location>
        <begin position="24"/>
        <end position="473"/>
    </location>
</feature>
<dbReference type="FunFam" id="3.40.309.10:FF:000009">
    <property type="entry name" value="Aldehyde dehydrogenase A"/>
    <property type="match status" value="1"/>
</dbReference>
<gene>
    <name evidence="6" type="ORF">DJ017_01900</name>
</gene>
<proteinExistence type="inferred from homology"/>
<comment type="similarity">
    <text evidence="1">Belongs to the aldehyde dehydrogenase family.</text>
</comment>
<dbReference type="GO" id="GO:0004777">
    <property type="term" value="F:succinate-semialdehyde dehydrogenase (NAD+) activity"/>
    <property type="evidence" value="ECO:0007669"/>
    <property type="project" value="TreeGrafter"/>
</dbReference>
<evidence type="ECO:0000313" key="7">
    <source>
        <dbReference type="Proteomes" id="UP000249254"/>
    </source>
</evidence>
<evidence type="ECO:0000259" key="5">
    <source>
        <dbReference type="Pfam" id="PF00171"/>
    </source>
</evidence>
<dbReference type="InterPro" id="IPR044148">
    <property type="entry name" value="ALDH_GabD1-like"/>
</dbReference>
<evidence type="ECO:0000256" key="3">
    <source>
        <dbReference type="ARBA" id="ARBA00023002"/>
    </source>
</evidence>
<dbReference type="InterPro" id="IPR015590">
    <property type="entry name" value="Aldehyde_DH_dom"/>
</dbReference>
<keyword evidence="2" id="KW-0521">NADP</keyword>
<dbReference type="InterPro" id="IPR047110">
    <property type="entry name" value="GABD/Sad-like"/>
</dbReference>
<keyword evidence="7" id="KW-1185">Reference proteome</keyword>
<dbReference type="FunFam" id="3.40.605.10:FF:000012">
    <property type="entry name" value="NAD-dependent succinate-semialdehyde dehydrogenase"/>
    <property type="match status" value="1"/>
</dbReference>
<organism evidence="6 7">
    <name type="scientific">Phenylobacterium soli</name>
    <dbReference type="NCBI Taxonomy" id="2170551"/>
    <lineage>
        <taxon>Bacteria</taxon>
        <taxon>Pseudomonadati</taxon>
        <taxon>Pseudomonadota</taxon>
        <taxon>Alphaproteobacteria</taxon>
        <taxon>Caulobacterales</taxon>
        <taxon>Caulobacteraceae</taxon>
        <taxon>Phenylobacterium</taxon>
    </lineage>
</organism>
<feature type="region of interest" description="Disordered" evidence="4">
    <location>
        <begin position="1"/>
        <end position="44"/>
    </location>
</feature>
<dbReference type="Gene3D" id="3.40.309.10">
    <property type="entry name" value="Aldehyde Dehydrogenase, Chain A, domain 2"/>
    <property type="match status" value="1"/>
</dbReference>
<dbReference type="EMBL" id="QFYQ01000001">
    <property type="protein sequence ID" value="RAK53368.1"/>
    <property type="molecule type" value="Genomic_DNA"/>
</dbReference>
<dbReference type="GO" id="GO:0004030">
    <property type="term" value="F:aldehyde dehydrogenase [NAD(P)+] activity"/>
    <property type="evidence" value="ECO:0007669"/>
    <property type="project" value="InterPro"/>
</dbReference>
<evidence type="ECO:0000256" key="2">
    <source>
        <dbReference type="ARBA" id="ARBA00022857"/>
    </source>
</evidence>
<reference evidence="7" key="1">
    <citation type="submission" date="2018-05" db="EMBL/GenBank/DDBJ databases">
        <authorList>
            <person name="Li X."/>
        </authorList>
    </citation>
    <scope>NUCLEOTIDE SEQUENCE [LARGE SCALE GENOMIC DNA]</scope>
    <source>
        <strain evidence="7">LX32</strain>
    </source>
</reference>
<dbReference type="InterPro" id="IPR016163">
    <property type="entry name" value="Ald_DH_C"/>
</dbReference>
<dbReference type="InterPro" id="IPR016162">
    <property type="entry name" value="Ald_DH_N"/>
</dbReference>
<comment type="caution">
    <text evidence="6">The sequence shown here is derived from an EMBL/GenBank/DDBJ whole genome shotgun (WGS) entry which is preliminary data.</text>
</comment>
<evidence type="ECO:0000256" key="1">
    <source>
        <dbReference type="ARBA" id="ARBA00009986"/>
    </source>
</evidence>
<dbReference type="CDD" id="cd07100">
    <property type="entry name" value="ALDH_SSADH1_GabD1"/>
    <property type="match status" value="1"/>
</dbReference>
<keyword evidence="3" id="KW-0560">Oxidoreductase</keyword>
<evidence type="ECO:0000313" key="6">
    <source>
        <dbReference type="EMBL" id="RAK53368.1"/>
    </source>
</evidence>
<dbReference type="Pfam" id="PF00171">
    <property type="entry name" value="Aldedh"/>
    <property type="match status" value="1"/>
</dbReference>
<accession>A0A328AKG7</accession>